<keyword evidence="2" id="KW-0678">Repressor</keyword>
<keyword evidence="3" id="KW-0235">DNA replication</keyword>
<dbReference type="InterPro" id="IPR015927">
    <property type="entry name" value="Peptidase_S24_S26A/B/C"/>
</dbReference>
<name>A0A0G0W9I9_UNCC2</name>
<evidence type="ECO:0000256" key="1">
    <source>
        <dbReference type="ARBA" id="ARBA00007484"/>
    </source>
</evidence>
<accession>A0A0G0W9I9</accession>
<dbReference type="EMBL" id="LCBL01000001">
    <property type="protein sequence ID" value="KKS09615.1"/>
    <property type="molecule type" value="Genomic_DNA"/>
</dbReference>
<dbReference type="InterPro" id="IPR050077">
    <property type="entry name" value="LexA_repressor"/>
</dbReference>
<dbReference type="AlphaFoldDB" id="A0A0G0W9I9"/>
<keyword evidence="4" id="KW-0227">DNA damage</keyword>
<evidence type="ECO:0000256" key="2">
    <source>
        <dbReference type="ARBA" id="ARBA00022491"/>
    </source>
</evidence>
<dbReference type="GO" id="GO:0003677">
    <property type="term" value="F:DNA binding"/>
    <property type="evidence" value="ECO:0007669"/>
    <property type="project" value="UniProtKB-KW"/>
</dbReference>
<keyword evidence="5 12" id="KW-0378">Hydrolase</keyword>
<dbReference type="InterPro" id="IPR036390">
    <property type="entry name" value="WH_DNA-bd_sf"/>
</dbReference>
<evidence type="ECO:0000259" key="14">
    <source>
        <dbReference type="Pfam" id="PF01726"/>
    </source>
</evidence>
<keyword evidence="8" id="KW-0238">DNA-binding</keyword>
<dbReference type="SUPFAM" id="SSF46785">
    <property type="entry name" value="Winged helix' DNA-binding domain"/>
    <property type="match status" value="1"/>
</dbReference>
<dbReference type="GO" id="GO:0006281">
    <property type="term" value="P:DNA repair"/>
    <property type="evidence" value="ECO:0007669"/>
    <property type="project" value="UniProtKB-KW"/>
</dbReference>
<dbReference type="InterPro" id="IPR006200">
    <property type="entry name" value="LexA"/>
</dbReference>
<dbReference type="Gene3D" id="1.10.10.10">
    <property type="entry name" value="Winged helix-like DNA-binding domain superfamily/Winged helix DNA-binding domain"/>
    <property type="match status" value="1"/>
</dbReference>
<dbReference type="PANTHER" id="PTHR33516">
    <property type="entry name" value="LEXA REPRESSOR"/>
    <property type="match status" value="1"/>
</dbReference>
<dbReference type="InterPro" id="IPR036388">
    <property type="entry name" value="WH-like_DNA-bd_sf"/>
</dbReference>
<proteinExistence type="inferred from homology"/>
<keyword evidence="11" id="KW-0742">SOS response</keyword>
<dbReference type="PRINTS" id="PR00726">
    <property type="entry name" value="LEXASERPTASE"/>
</dbReference>
<dbReference type="InterPro" id="IPR036286">
    <property type="entry name" value="LexA/Signal_pep-like_sf"/>
</dbReference>
<feature type="domain" description="LexA repressor DNA-binding" evidence="14">
    <location>
        <begin position="4"/>
        <end position="66"/>
    </location>
</feature>
<evidence type="ECO:0000256" key="8">
    <source>
        <dbReference type="ARBA" id="ARBA00023125"/>
    </source>
</evidence>
<evidence type="ECO:0000256" key="6">
    <source>
        <dbReference type="ARBA" id="ARBA00022813"/>
    </source>
</evidence>
<evidence type="ECO:0000256" key="4">
    <source>
        <dbReference type="ARBA" id="ARBA00022763"/>
    </source>
</evidence>
<organism evidence="15 16">
    <name type="scientific">candidate division CPR2 bacterium GW2011_GWC1_41_48</name>
    <dbReference type="NCBI Taxonomy" id="1618344"/>
    <lineage>
        <taxon>Bacteria</taxon>
        <taxon>Bacteria division CPR2</taxon>
    </lineage>
</organism>
<dbReference type="GO" id="GO:0009432">
    <property type="term" value="P:SOS response"/>
    <property type="evidence" value="ECO:0007669"/>
    <property type="project" value="UniProtKB-KW"/>
</dbReference>
<dbReference type="Pfam" id="PF00717">
    <property type="entry name" value="Peptidase_S24"/>
    <property type="match status" value="1"/>
</dbReference>
<comment type="caution">
    <text evidence="15">The sequence shown here is derived from an EMBL/GenBank/DDBJ whole genome shotgun (WGS) entry which is preliminary data.</text>
</comment>
<evidence type="ECO:0000256" key="12">
    <source>
        <dbReference type="RuleBase" id="RU003991"/>
    </source>
</evidence>
<evidence type="ECO:0000256" key="5">
    <source>
        <dbReference type="ARBA" id="ARBA00022801"/>
    </source>
</evidence>
<reference evidence="15 16" key="1">
    <citation type="journal article" date="2015" name="Nature">
        <title>rRNA introns, odd ribosomes, and small enigmatic genomes across a large radiation of phyla.</title>
        <authorList>
            <person name="Brown C.T."/>
            <person name="Hug L.A."/>
            <person name="Thomas B.C."/>
            <person name="Sharon I."/>
            <person name="Castelle C.J."/>
            <person name="Singh A."/>
            <person name="Wilkins M.J."/>
            <person name="Williams K.H."/>
            <person name="Banfield J.F."/>
        </authorList>
    </citation>
    <scope>NUCLEOTIDE SEQUENCE [LARGE SCALE GENOMIC DNA]</scope>
</reference>
<keyword evidence="9" id="KW-0804">Transcription</keyword>
<dbReference type="InterPro" id="IPR006199">
    <property type="entry name" value="LexA_DNA-bd_dom"/>
</dbReference>
<keyword evidence="10" id="KW-0234">DNA repair</keyword>
<evidence type="ECO:0000313" key="16">
    <source>
        <dbReference type="Proteomes" id="UP000033869"/>
    </source>
</evidence>
<dbReference type="InterPro" id="IPR039418">
    <property type="entry name" value="LexA-like"/>
</dbReference>
<comment type="similarity">
    <text evidence="1 12">Belongs to the peptidase S24 family.</text>
</comment>
<dbReference type="GO" id="GO:0006508">
    <property type="term" value="P:proteolysis"/>
    <property type="evidence" value="ECO:0007669"/>
    <property type="project" value="InterPro"/>
</dbReference>
<dbReference type="PANTHER" id="PTHR33516:SF2">
    <property type="entry name" value="LEXA REPRESSOR-RELATED"/>
    <property type="match status" value="1"/>
</dbReference>
<dbReference type="GO" id="GO:0004252">
    <property type="term" value="F:serine-type endopeptidase activity"/>
    <property type="evidence" value="ECO:0007669"/>
    <property type="project" value="InterPro"/>
</dbReference>
<keyword evidence="7" id="KW-0805">Transcription regulation</keyword>
<evidence type="ECO:0000256" key="10">
    <source>
        <dbReference type="ARBA" id="ARBA00023204"/>
    </source>
</evidence>
<evidence type="ECO:0000256" key="9">
    <source>
        <dbReference type="ARBA" id="ARBA00023163"/>
    </source>
</evidence>
<dbReference type="CDD" id="cd06529">
    <property type="entry name" value="S24_LexA-like"/>
    <property type="match status" value="1"/>
</dbReference>
<evidence type="ECO:0000259" key="13">
    <source>
        <dbReference type="Pfam" id="PF00717"/>
    </source>
</evidence>
<feature type="domain" description="Peptidase S24/S26A/S26B/S26C" evidence="13">
    <location>
        <begin position="80"/>
        <end position="197"/>
    </location>
</feature>
<dbReference type="SUPFAM" id="SSF51306">
    <property type="entry name" value="LexA/Signal peptidase"/>
    <property type="match status" value="1"/>
</dbReference>
<protein>
    <submittedName>
        <fullName evidence="15">LexA repressor</fullName>
    </submittedName>
</protein>
<dbReference type="NCBIfam" id="TIGR00498">
    <property type="entry name" value="lexA"/>
    <property type="match status" value="1"/>
</dbReference>
<evidence type="ECO:0000256" key="11">
    <source>
        <dbReference type="ARBA" id="ARBA00023236"/>
    </source>
</evidence>
<dbReference type="Pfam" id="PF01726">
    <property type="entry name" value="LexA_DNA_bind"/>
    <property type="match status" value="1"/>
</dbReference>
<evidence type="ECO:0000313" key="15">
    <source>
        <dbReference type="EMBL" id="KKS09615.1"/>
    </source>
</evidence>
<sequence length="207" mass="23183">MEDTLTSKQQRVLNFIKDYTSENFMSPTYEEIAKALDLKYVNSVRQYLTALEEKGFINIEEHKSRGIRLMASIIETINIPVVGSVSCGTPLFAEANIQGYIPVQKNFLKNIFKRYFFLKAEGDSMNEAGIEDGDMLLVESTNSANPGDKILALIGDEATIKFYKLGNGYAVLLPKSSNPEHKPIIVKENLSIQGIVVEIIKSRDLEI</sequence>
<evidence type="ECO:0000256" key="7">
    <source>
        <dbReference type="ARBA" id="ARBA00023015"/>
    </source>
</evidence>
<gene>
    <name evidence="15" type="ORF">UU65_C0001G0020</name>
</gene>
<dbReference type="GO" id="GO:0045892">
    <property type="term" value="P:negative regulation of DNA-templated transcription"/>
    <property type="evidence" value="ECO:0007669"/>
    <property type="project" value="InterPro"/>
</dbReference>
<keyword evidence="6 12" id="KW-0068">Autocatalytic cleavage</keyword>
<dbReference type="Proteomes" id="UP000033869">
    <property type="component" value="Unassembled WGS sequence"/>
</dbReference>
<dbReference type="InterPro" id="IPR006197">
    <property type="entry name" value="Peptidase_S24_LexA"/>
</dbReference>
<evidence type="ECO:0000256" key="3">
    <source>
        <dbReference type="ARBA" id="ARBA00022705"/>
    </source>
</evidence>
<dbReference type="Gene3D" id="2.10.109.10">
    <property type="entry name" value="Umud Fragment, subunit A"/>
    <property type="match status" value="1"/>
</dbReference>
<dbReference type="GO" id="GO:0006260">
    <property type="term" value="P:DNA replication"/>
    <property type="evidence" value="ECO:0007669"/>
    <property type="project" value="UniProtKB-KW"/>
</dbReference>